<feature type="coiled-coil region" evidence="6">
    <location>
        <begin position="296"/>
        <end position="326"/>
    </location>
</feature>
<dbReference type="PANTHER" id="PTHR30121:SF12">
    <property type="entry name" value="TYPE IV SECRETION SYSTEM PROTEIN CAGE"/>
    <property type="match status" value="1"/>
</dbReference>
<sequence length="808" mass="92429">MFAKKIKQKNPLPSRLLRNEVNASRHINILGHYNNDTLIDKSGKLIQIIQLAGINGLTQSEADLDAYKNRRNSLLKSFSSEYAVYFWTLRRQTTEYPDGEFKPGFAQQLNEKYRERIKRNSLFQNAIYLAIVTKPAAGVINQGFNWISKLSRQLDKEAQQQQLAKTYQALEATTQKVLQVLSDYQPQLLTVYQKDELYFSQPLAFVDQLINYDRQAVPLAAQDASIYIARKRLFFNHRSGTIECRAGDHSKQFAAALSIKMYPAMTYQGLLDSLNSLRMEYTITQSFRFYDRYLAKTRLRDQQQDMQQTKEESNRQTEQIDEAFEEAASGDAGYGQHHFSLLCYANSQEQLNHHVGEIIALFSDRDIVCIREDVGCECAFWAQLPGNFAYIVRAAEISTKNMAAFASLHSDPVGQMQGNFWGNAVTVLETLSGSPFYFNFHTKDVGNFIIVGATGSGKTVLVGFLITQSMKFGGKRVIFDKDRGLEILVRALGGVYEILKPGKSTGFNPCQLKDTSENRTFLLYLFKQLLKSQHKPLDEQEIKIIEDAIAGMYRLNPAERQFCHIAPFFGKNSPGSLRARFECWHSHREQAWVFDNVSDCFEQQQYNTDVIGLDLSHLLKDEVCKTPTLMYLLHRFSQQLEGQRGMIFLDEGWLALQDDYFKNIINDLSRTPRKKNNFFGLATQAAQDTSVSAIQAPINEAAACKIFFPNPMADRKTYIEGFGLTEREYELIKTLPDDSHYFLLNYGRGKESVVLRANLKELDDEIAIISARQETVSLLDTIRAEVGDDPKIWLPIFQQRRKMEKSRC</sequence>
<dbReference type="EMBL" id="NMOS02000008">
    <property type="protein sequence ID" value="RDH40451.1"/>
    <property type="molecule type" value="Genomic_DNA"/>
</dbReference>
<evidence type="ECO:0000256" key="3">
    <source>
        <dbReference type="ARBA" id="ARBA00022840"/>
    </source>
</evidence>
<dbReference type="Gene3D" id="3.40.50.300">
    <property type="entry name" value="P-loop containing nucleotide triphosphate hydrolases"/>
    <property type="match status" value="2"/>
</dbReference>
<keyword evidence="10" id="KW-1185">Reference proteome</keyword>
<keyword evidence="4" id="KW-0843">Virulence</keyword>
<keyword evidence="3" id="KW-0067">ATP-binding</keyword>
<keyword evidence="6" id="KW-0175">Coiled coil</keyword>
<evidence type="ECO:0000256" key="5">
    <source>
        <dbReference type="ARBA" id="ARBA00023635"/>
    </source>
</evidence>
<dbReference type="InterPro" id="IPR004346">
    <property type="entry name" value="CagE_TrbE_VirB"/>
</dbReference>
<dbReference type="InterPro" id="IPR043964">
    <property type="entry name" value="P-loop_TraG"/>
</dbReference>
<organism evidence="9 10">
    <name type="scientific">Candidatus Aquirickettsiella gammari</name>
    <dbReference type="NCBI Taxonomy" id="2016198"/>
    <lineage>
        <taxon>Bacteria</taxon>
        <taxon>Pseudomonadati</taxon>
        <taxon>Pseudomonadota</taxon>
        <taxon>Gammaproteobacteria</taxon>
        <taxon>Legionellales</taxon>
        <taxon>Coxiellaceae</taxon>
        <taxon>Candidatus Aquirickettsiella</taxon>
    </lineage>
</organism>
<gene>
    <name evidence="9" type="ORF">CFE62_003590</name>
</gene>
<feature type="domain" description="TraG P-loop" evidence="8">
    <location>
        <begin position="447"/>
        <end position="560"/>
    </location>
</feature>
<feature type="domain" description="CagE TrbE VirB component of type IV transporter system central" evidence="7">
    <location>
        <begin position="188"/>
        <end position="393"/>
    </location>
</feature>
<comment type="caution">
    <text evidence="9">The sequence shown here is derived from an EMBL/GenBank/DDBJ whole genome shotgun (WGS) entry which is preliminary data.</text>
</comment>
<evidence type="ECO:0000256" key="2">
    <source>
        <dbReference type="ARBA" id="ARBA00022741"/>
    </source>
</evidence>
<dbReference type="Pfam" id="PF19044">
    <property type="entry name" value="P-loop_TraG"/>
    <property type="match status" value="1"/>
</dbReference>
<dbReference type="Pfam" id="PF03135">
    <property type="entry name" value="CagE_TrbE_VirB"/>
    <property type="match status" value="1"/>
</dbReference>
<keyword evidence="2" id="KW-0547">Nucleotide-binding</keyword>
<dbReference type="InterPro" id="IPR018145">
    <property type="entry name" value="CagE_TrbE_VirB_cntrl_dom"/>
</dbReference>
<proteinExistence type="inferred from homology"/>
<evidence type="ECO:0000256" key="6">
    <source>
        <dbReference type="SAM" id="Coils"/>
    </source>
</evidence>
<dbReference type="GO" id="GO:0005524">
    <property type="term" value="F:ATP binding"/>
    <property type="evidence" value="ECO:0007669"/>
    <property type="project" value="UniProtKB-KW"/>
</dbReference>
<evidence type="ECO:0000313" key="10">
    <source>
        <dbReference type="Proteomes" id="UP000226429"/>
    </source>
</evidence>
<evidence type="ECO:0000259" key="8">
    <source>
        <dbReference type="Pfam" id="PF19044"/>
    </source>
</evidence>
<evidence type="ECO:0000256" key="1">
    <source>
        <dbReference type="ARBA" id="ARBA00006512"/>
    </source>
</evidence>
<dbReference type="PANTHER" id="PTHR30121">
    <property type="entry name" value="UNCHARACTERIZED PROTEIN YJGR-RELATED"/>
    <property type="match status" value="1"/>
</dbReference>
<dbReference type="NCBIfam" id="TIGR00929">
    <property type="entry name" value="VirB4_CagE"/>
    <property type="match status" value="1"/>
</dbReference>
<comment type="similarity">
    <text evidence="1">Belongs to the TrbE/VirB4 family.</text>
</comment>
<dbReference type="AlphaFoldDB" id="A0A370CHV2"/>
<name>A0A370CHV2_9COXI</name>
<evidence type="ECO:0000313" key="9">
    <source>
        <dbReference type="EMBL" id="RDH40451.1"/>
    </source>
</evidence>
<reference evidence="9 10" key="2">
    <citation type="journal article" date="2018" name="J. Invertebr. Pathol.">
        <title>'Candidatus Aquirickettsiella gammari' (Gammaproteobacteria: Legionellales: Coxiellaceae): A bacterial pathogen of the freshwater crustacean Gammarus fossarum (Malacostraca: Amphipoda).</title>
        <authorList>
            <person name="Bojko J."/>
            <person name="Dunn A.M."/>
            <person name="Stebbing P.D."/>
            <person name="van Aerle R."/>
            <person name="Bacela-Spychalska K."/>
            <person name="Bean T.P."/>
            <person name="Urrutia A."/>
            <person name="Stentiford G.D."/>
        </authorList>
    </citation>
    <scope>NUCLEOTIDE SEQUENCE [LARGE SCALE GENOMIC DNA]</scope>
    <source>
        <strain evidence="9">RA15029</strain>
    </source>
</reference>
<accession>A0A370CHV2</accession>
<dbReference type="SUPFAM" id="SSF52540">
    <property type="entry name" value="P-loop containing nucleoside triphosphate hydrolases"/>
    <property type="match status" value="1"/>
</dbReference>
<reference evidence="9 10" key="1">
    <citation type="journal article" date="2017" name="Int. J. Syst. Evol. Microbiol.">
        <title>Aquarickettsiella crustaci n. gen. n. sp. (Gammaproteobacteria: Legionellales: Coxiellaceae); a bacterial pathogen of the freshwater crustacean: Gammarus fossarum (Malacostraca: Amphipoda).</title>
        <authorList>
            <person name="Bojko J."/>
            <person name="Dunn A.M."/>
            <person name="Stebbing P.D."/>
            <person name="Van Aerle R."/>
            <person name="Bacela-Spychalska K."/>
            <person name="Bean T.P."/>
            <person name="Stentiford G.D."/>
        </authorList>
    </citation>
    <scope>NUCLEOTIDE SEQUENCE [LARGE SCALE GENOMIC DNA]</scope>
    <source>
        <strain evidence="9">RA15029</strain>
    </source>
</reference>
<dbReference type="InterPro" id="IPR051162">
    <property type="entry name" value="T4SS_component"/>
</dbReference>
<dbReference type="InterPro" id="IPR027417">
    <property type="entry name" value="P-loop_NTPase"/>
</dbReference>
<evidence type="ECO:0000259" key="7">
    <source>
        <dbReference type="Pfam" id="PF03135"/>
    </source>
</evidence>
<dbReference type="Proteomes" id="UP000226429">
    <property type="component" value="Unassembled WGS sequence"/>
</dbReference>
<evidence type="ECO:0000256" key="4">
    <source>
        <dbReference type="ARBA" id="ARBA00023026"/>
    </source>
</evidence>
<protein>
    <recommendedName>
        <fullName evidence="5">Type IV secretion system protein virB4</fullName>
    </recommendedName>
</protein>